<dbReference type="RefSeq" id="XP_012937772.1">
    <property type="nucleotide sequence ID" value="XM_013082318.1"/>
</dbReference>
<sequence length="142" mass="15860">MSNPLRCFKCQNFGHSQSRCRHAVVCRRCGKTGHPEKECKASPCSPILPRASTQPSVRSASSKSRKRKMVASFRRRERLSARQLRLRPQAGLFRRLSGWVTLSTSTSSADLAEPMVNRQRASPKSEKPPPRPGATLKTASWS</sequence>
<dbReference type="GeneID" id="106011726"/>
<organism evidence="4 5">
    <name type="scientific">Aplysia californica</name>
    <name type="common">California sea hare</name>
    <dbReference type="NCBI Taxonomy" id="6500"/>
    <lineage>
        <taxon>Eukaryota</taxon>
        <taxon>Metazoa</taxon>
        <taxon>Spiralia</taxon>
        <taxon>Lophotrochozoa</taxon>
        <taxon>Mollusca</taxon>
        <taxon>Gastropoda</taxon>
        <taxon>Heterobranchia</taxon>
        <taxon>Euthyneura</taxon>
        <taxon>Tectipleura</taxon>
        <taxon>Aplysiida</taxon>
        <taxon>Aplysioidea</taxon>
        <taxon>Aplysiidae</taxon>
        <taxon>Aplysia</taxon>
    </lineage>
</organism>
<dbReference type="Gene3D" id="4.10.60.10">
    <property type="entry name" value="Zinc finger, CCHC-type"/>
    <property type="match status" value="1"/>
</dbReference>
<evidence type="ECO:0000259" key="3">
    <source>
        <dbReference type="PROSITE" id="PS50158"/>
    </source>
</evidence>
<dbReference type="InterPro" id="IPR001878">
    <property type="entry name" value="Znf_CCHC"/>
</dbReference>
<protein>
    <submittedName>
        <fullName evidence="5">Serine/arginine-rich splicing factor RS2Z33-like</fullName>
    </submittedName>
</protein>
<keyword evidence="1" id="KW-0862">Zinc</keyword>
<dbReference type="InterPro" id="IPR036875">
    <property type="entry name" value="Znf_CCHC_sf"/>
</dbReference>
<evidence type="ECO:0000256" key="1">
    <source>
        <dbReference type="PROSITE-ProRule" id="PRU00047"/>
    </source>
</evidence>
<feature type="region of interest" description="Disordered" evidence="2">
    <location>
        <begin position="104"/>
        <end position="142"/>
    </location>
</feature>
<keyword evidence="1" id="KW-0863">Zinc-finger</keyword>
<feature type="region of interest" description="Disordered" evidence="2">
    <location>
        <begin position="32"/>
        <end position="74"/>
    </location>
</feature>
<name>A0ABM0ZZK2_APLCA</name>
<evidence type="ECO:0000313" key="4">
    <source>
        <dbReference type="Proteomes" id="UP000694888"/>
    </source>
</evidence>
<dbReference type="SMART" id="SM00343">
    <property type="entry name" value="ZnF_C2HC"/>
    <property type="match status" value="2"/>
</dbReference>
<dbReference type="PROSITE" id="PS50158">
    <property type="entry name" value="ZF_CCHC"/>
    <property type="match status" value="1"/>
</dbReference>
<proteinExistence type="predicted"/>
<evidence type="ECO:0000256" key="2">
    <source>
        <dbReference type="SAM" id="MobiDB-lite"/>
    </source>
</evidence>
<dbReference type="Proteomes" id="UP000694888">
    <property type="component" value="Unplaced"/>
</dbReference>
<feature type="domain" description="CCHC-type" evidence="3">
    <location>
        <begin position="26"/>
        <end position="40"/>
    </location>
</feature>
<dbReference type="SUPFAM" id="SSF57756">
    <property type="entry name" value="Retrovirus zinc finger-like domains"/>
    <property type="match status" value="1"/>
</dbReference>
<evidence type="ECO:0000313" key="5">
    <source>
        <dbReference type="RefSeq" id="XP_012937772.1"/>
    </source>
</evidence>
<reference evidence="5" key="1">
    <citation type="submission" date="2025-08" db="UniProtKB">
        <authorList>
            <consortium name="RefSeq"/>
        </authorList>
    </citation>
    <scope>IDENTIFICATION</scope>
</reference>
<keyword evidence="4" id="KW-1185">Reference proteome</keyword>
<gene>
    <name evidence="5" type="primary">LOC106011726</name>
</gene>
<keyword evidence="1" id="KW-0479">Metal-binding</keyword>
<dbReference type="Pfam" id="PF00098">
    <property type="entry name" value="zf-CCHC"/>
    <property type="match status" value="1"/>
</dbReference>
<accession>A0ABM0ZZK2</accession>
<feature type="compositionally biased region" description="Basic residues" evidence="2">
    <location>
        <begin position="63"/>
        <end position="74"/>
    </location>
</feature>